<keyword evidence="9" id="KW-0862">Zinc</keyword>
<evidence type="ECO:0000256" key="11">
    <source>
        <dbReference type="ARBA" id="ARBA00033441"/>
    </source>
</evidence>
<organism evidence="15 16">
    <name type="scientific">Helobdella robusta</name>
    <name type="common">Californian leech</name>
    <dbReference type="NCBI Taxonomy" id="6412"/>
    <lineage>
        <taxon>Eukaryota</taxon>
        <taxon>Metazoa</taxon>
        <taxon>Spiralia</taxon>
        <taxon>Lophotrochozoa</taxon>
        <taxon>Annelida</taxon>
        <taxon>Clitellata</taxon>
        <taxon>Hirudinea</taxon>
        <taxon>Rhynchobdellida</taxon>
        <taxon>Glossiphoniidae</taxon>
        <taxon>Helobdella</taxon>
    </lineage>
</organism>
<dbReference type="OrthoDB" id="408702at2759"/>
<evidence type="ECO:0000256" key="9">
    <source>
        <dbReference type="ARBA" id="ARBA00022833"/>
    </source>
</evidence>
<dbReference type="HOGENOM" id="CLU_025810_8_2_1"/>
<reference evidence="16" key="1">
    <citation type="submission" date="2012-12" db="EMBL/GenBank/DDBJ databases">
        <authorList>
            <person name="Hellsten U."/>
            <person name="Grimwood J."/>
            <person name="Chapman J.A."/>
            <person name="Shapiro H."/>
            <person name="Aerts A."/>
            <person name="Otillar R.P."/>
            <person name="Terry A.Y."/>
            <person name="Boore J.L."/>
            <person name="Simakov O."/>
            <person name="Marletaz F."/>
            <person name="Cho S.-J."/>
            <person name="Edsinger-Gonzales E."/>
            <person name="Havlak P."/>
            <person name="Kuo D.-H."/>
            <person name="Larsson T."/>
            <person name="Lv J."/>
            <person name="Arendt D."/>
            <person name="Savage R."/>
            <person name="Osoegawa K."/>
            <person name="de Jong P."/>
            <person name="Lindberg D.R."/>
            <person name="Seaver E.C."/>
            <person name="Weisblat D.A."/>
            <person name="Putnam N.H."/>
            <person name="Grigoriev I.V."/>
            <person name="Rokhsar D.S."/>
        </authorList>
    </citation>
    <scope>NUCLEOTIDE SEQUENCE</scope>
</reference>
<name>T1FWA2_HELRO</name>
<accession>T1FWA2</accession>
<reference evidence="14 16" key="2">
    <citation type="journal article" date="2013" name="Nature">
        <title>Insights into bilaterian evolution from three spiralian genomes.</title>
        <authorList>
            <person name="Simakov O."/>
            <person name="Marletaz F."/>
            <person name="Cho S.J."/>
            <person name="Edsinger-Gonzales E."/>
            <person name="Havlak P."/>
            <person name="Hellsten U."/>
            <person name="Kuo D.H."/>
            <person name="Larsson T."/>
            <person name="Lv J."/>
            <person name="Arendt D."/>
            <person name="Savage R."/>
            <person name="Osoegawa K."/>
            <person name="de Jong P."/>
            <person name="Grimwood J."/>
            <person name="Chapman J.A."/>
            <person name="Shapiro H."/>
            <person name="Aerts A."/>
            <person name="Otillar R.P."/>
            <person name="Terry A.Y."/>
            <person name="Boore J.L."/>
            <person name="Grigoriev I.V."/>
            <person name="Lindberg D.R."/>
            <person name="Seaver E.C."/>
            <person name="Weisblat D.A."/>
            <person name="Putnam N.H."/>
            <person name="Rokhsar D.S."/>
        </authorList>
    </citation>
    <scope>NUCLEOTIDE SEQUENCE</scope>
</reference>
<evidence type="ECO:0000313" key="16">
    <source>
        <dbReference type="Proteomes" id="UP000015101"/>
    </source>
</evidence>
<reference evidence="15" key="3">
    <citation type="submission" date="2015-06" db="UniProtKB">
        <authorList>
            <consortium name="EnsemblMetazoa"/>
        </authorList>
    </citation>
    <scope>IDENTIFICATION</scope>
</reference>
<comment type="function">
    <text evidence="2">Probably participates in deamination of adenosine-34 to inosine in many tRNAs.</text>
</comment>
<dbReference type="GO" id="GO:0052717">
    <property type="term" value="F:tRNA-specific adenosine-34 deaminase activity"/>
    <property type="evidence" value="ECO:0000318"/>
    <property type="project" value="GO_Central"/>
</dbReference>
<dbReference type="PROSITE" id="PS00903">
    <property type="entry name" value="CYT_DCMP_DEAMINASES_1"/>
    <property type="match status" value="1"/>
</dbReference>
<dbReference type="SUPFAM" id="SSF53927">
    <property type="entry name" value="Cytidine deaminase-like"/>
    <property type="match status" value="1"/>
</dbReference>
<dbReference type="Gene3D" id="3.40.140.10">
    <property type="entry name" value="Cytidine Deaminase, domain 2"/>
    <property type="match status" value="1"/>
</dbReference>
<dbReference type="PANTHER" id="PTHR11079">
    <property type="entry name" value="CYTOSINE DEAMINASE FAMILY MEMBER"/>
    <property type="match status" value="1"/>
</dbReference>
<evidence type="ECO:0000256" key="3">
    <source>
        <dbReference type="ARBA" id="ARBA00010669"/>
    </source>
</evidence>
<dbReference type="eggNOG" id="KOG1018">
    <property type="taxonomic scope" value="Eukaryota"/>
</dbReference>
<keyword evidence="7" id="KW-0479">Metal-binding</keyword>
<keyword evidence="8" id="KW-0378">Hydrolase</keyword>
<dbReference type="CTD" id="20213098"/>
<evidence type="ECO:0000256" key="12">
    <source>
        <dbReference type="ARBA" id="ARBA00048045"/>
    </source>
</evidence>
<dbReference type="GO" id="GO:0002100">
    <property type="term" value="P:tRNA wobble adenosine to inosine editing"/>
    <property type="evidence" value="ECO:0000318"/>
    <property type="project" value="GO_Central"/>
</dbReference>
<dbReference type="InterPro" id="IPR002125">
    <property type="entry name" value="CMP_dCMP_dom"/>
</dbReference>
<evidence type="ECO:0000256" key="2">
    <source>
        <dbReference type="ARBA" id="ARBA00002255"/>
    </source>
</evidence>
<feature type="domain" description="CMP/dCMP-type deaminase" evidence="13">
    <location>
        <begin position="7"/>
        <end position="132"/>
    </location>
</feature>
<proteinExistence type="inferred from homology"/>
<keyword evidence="16" id="KW-1185">Reference proteome</keyword>
<evidence type="ECO:0000256" key="8">
    <source>
        <dbReference type="ARBA" id="ARBA00022801"/>
    </source>
</evidence>
<dbReference type="STRING" id="6412.T1FWA2"/>
<comment type="similarity">
    <text evidence="3">Belongs to the cytidine and deoxycytidylate deaminase family. ADAT2 subfamily.</text>
</comment>
<dbReference type="PANTHER" id="PTHR11079:SF149">
    <property type="entry name" value="TRNA-SPECIFIC ADENOSINE DEAMINASE 2"/>
    <property type="match status" value="1"/>
</dbReference>
<dbReference type="AlphaFoldDB" id="T1FWA2"/>
<dbReference type="InParanoid" id="T1FWA2"/>
<evidence type="ECO:0000313" key="15">
    <source>
        <dbReference type="EnsemblMetazoa" id="HelroP194656"/>
    </source>
</evidence>
<evidence type="ECO:0000256" key="5">
    <source>
        <dbReference type="ARBA" id="ARBA00019216"/>
    </source>
</evidence>
<dbReference type="GO" id="GO:0008270">
    <property type="term" value="F:zinc ion binding"/>
    <property type="evidence" value="ECO:0007669"/>
    <property type="project" value="InterPro"/>
</dbReference>
<dbReference type="InterPro" id="IPR016192">
    <property type="entry name" value="APOBEC/CMP_deaminase_Zn-bd"/>
</dbReference>
<gene>
    <name evidence="15" type="primary">20213098</name>
    <name evidence="14" type="ORF">HELRODRAFT_194656</name>
</gene>
<sequence length="175" mass="19448">MTSLDQEVHEKWMRNALELANEAYKDGEVPVGCVFVHSGQVVGRGKNRTNATKNATKHAEVVAIDEVRDWCRKMNKPFEEVFKDSSCYVTVEPCIMCAAALRIIKCTKIYFGCRNERFGGCGSVLSTATDDLPSLGDSLTIHEGFLGEEAVSLLKLFYKGENPNAPNPKKKENRS</sequence>
<evidence type="ECO:0000256" key="4">
    <source>
        <dbReference type="ARBA" id="ARBA00012740"/>
    </source>
</evidence>
<dbReference type="FunFam" id="3.40.140.10:FF:000036">
    <property type="entry name" value="tRNA-specific adenosine deaminase 2"/>
    <property type="match status" value="1"/>
</dbReference>
<dbReference type="EC" id="3.5.4.33" evidence="4"/>
<evidence type="ECO:0000259" key="13">
    <source>
        <dbReference type="PROSITE" id="PS51747"/>
    </source>
</evidence>
<dbReference type="PROSITE" id="PS51747">
    <property type="entry name" value="CYT_DCMP_DEAMINASES_2"/>
    <property type="match status" value="1"/>
</dbReference>
<evidence type="ECO:0000256" key="10">
    <source>
        <dbReference type="ARBA" id="ARBA00031817"/>
    </source>
</evidence>
<evidence type="ECO:0000256" key="6">
    <source>
        <dbReference type="ARBA" id="ARBA00022694"/>
    </source>
</evidence>
<dbReference type="OMA" id="PCQMCAG"/>
<dbReference type="EMBL" id="AMQM01008357">
    <property type="status" value="NOT_ANNOTATED_CDS"/>
    <property type="molecule type" value="Genomic_DNA"/>
</dbReference>
<comment type="catalytic activity">
    <reaction evidence="12">
        <text>adenosine(34) in tRNA + H2O + H(+) = inosine(34) in tRNA + NH4(+)</text>
        <dbReference type="Rhea" id="RHEA:43168"/>
        <dbReference type="Rhea" id="RHEA-COMP:10373"/>
        <dbReference type="Rhea" id="RHEA-COMP:10374"/>
        <dbReference type="ChEBI" id="CHEBI:15377"/>
        <dbReference type="ChEBI" id="CHEBI:15378"/>
        <dbReference type="ChEBI" id="CHEBI:28938"/>
        <dbReference type="ChEBI" id="CHEBI:74411"/>
        <dbReference type="ChEBI" id="CHEBI:82852"/>
        <dbReference type="EC" id="3.5.4.33"/>
    </reaction>
</comment>
<evidence type="ECO:0000313" key="14">
    <source>
        <dbReference type="EMBL" id="ESN90141.1"/>
    </source>
</evidence>
<evidence type="ECO:0000256" key="7">
    <source>
        <dbReference type="ARBA" id="ARBA00022723"/>
    </source>
</evidence>
<dbReference type="RefSeq" id="XP_009031718.1">
    <property type="nucleotide sequence ID" value="XM_009033470.1"/>
</dbReference>
<protein>
    <recommendedName>
        <fullName evidence="5">tRNA-specific adenosine deaminase 2</fullName>
        <ecNumber evidence="4">3.5.4.33</ecNumber>
    </recommendedName>
    <alternativeName>
        <fullName evidence="11">Deaminase domain-containing protein 1</fullName>
    </alternativeName>
    <alternativeName>
        <fullName evidence="10">tRNA-specific adenosine-34 deaminase subunit ADAT2</fullName>
    </alternativeName>
</protein>
<dbReference type="KEGG" id="hro:HELRODRAFT_194656"/>
<dbReference type="EnsemblMetazoa" id="HelroT194656">
    <property type="protein sequence ID" value="HelroP194656"/>
    <property type="gene ID" value="HelroG194656"/>
</dbReference>
<dbReference type="InterPro" id="IPR016193">
    <property type="entry name" value="Cytidine_deaminase-like"/>
</dbReference>
<comment type="cofactor">
    <cofactor evidence="1">
        <name>Zn(2+)</name>
        <dbReference type="ChEBI" id="CHEBI:29105"/>
    </cofactor>
</comment>
<dbReference type="CDD" id="cd01285">
    <property type="entry name" value="nucleoside_deaminase"/>
    <property type="match status" value="1"/>
</dbReference>
<dbReference type="Proteomes" id="UP000015101">
    <property type="component" value="Unassembled WGS sequence"/>
</dbReference>
<evidence type="ECO:0000256" key="1">
    <source>
        <dbReference type="ARBA" id="ARBA00001947"/>
    </source>
</evidence>
<keyword evidence="6" id="KW-0819">tRNA processing</keyword>
<dbReference type="FunCoup" id="T1FWA2">
    <property type="interactions" value="743"/>
</dbReference>
<dbReference type="EMBL" id="KB097768">
    <property type="protein sequence ID" value="ESN90141.1"/>
    <property type="molecule type" value="Genomic_DNA"/>
</dbReference>
<dbReference type="GeneID" id="20213098"/>
<dbReference type="Pfam" id="PF00383">
    <property type="entry name" value="dCMP_cyt_deam_1"/>
    <property type="match status" value="1"/>
</dbReference>